<organism evidence="1 2">
    <name type="scientific">Paraglaciecola mesophila KMM 241</name>
    <dbReference type="NCBI Taxonomy" id="1128912"/>
    <lineage>
        <taxon>Bacteria</taxon>
        <taxon>Pseudomonadati</taxon>
        <taxon>Pseudomonadota</taxon>
        <taxon>Gammaproteobacteria</taxon>
        <taxon>Alteromonadales</taxon>
        <taxon>Alteromonadaceae</taxon>
        <taxon>Paraglaciecola</taxon>
    </lineage>
</organism>
<sequence length="48" mass="5520">MSNQHFSLVFESHSKNKVALKDIRLMNIFLLLKQYSVSAVGYALRIAH</sequence>
<proteinExistence type="predicted"/>
<protein>
    <submittedName>
        <fullName evidence="1">Uncharacterized protein</fullName>
    </submittedName>
</protein>
<dbReference type="Proteomes" id="UP000006263">
    <property type="component" value="Unassembled WGS sequence"/>
</dbReference>
<accession>K6XR54</accession>
<dbReference type="EMBL" id="BAEP01000013">
    <property type="protein sequence ID" value="GAC23109.1"/>
    <property type="molecule type" value="Genomic_DNA"/>
</dbReference>
<evidence type="ECO:0000313" key="1">
    <source>
        <dbReference type="EMBL" id="GAC23109.1"/>
    </source>
</evidence>
<name>K6XR54_9ALTE</name>
<reference evidence="1 2" key="1">
    <citation type="journal article" date="2017" name="Antonie Van Leeuwenhoek">
        <title>Rhizobium rhizosphaerae sp. nov., a novel species isolated from rice rhizosphere.</title>
        <authorList>
            <person name="Zhao J.J."/>
            <person name="Zhang J."/>
            <person name="Zhang R.J."/>
            <person name="Zhang C.W."/>
            <person name="Yin H.Q."/>
            <person name="Zhang X.X."/>
        </authorList>
    </citation>
    <scope>NUCLEOTIDE SEQUENCE [LARGE SCALE GENOMIC DNA]</scope>
    <source>
        <strain evidence="1 2">KMM 241</strain>
    </source>
</reference>
<evidence type="ECO:0000313" key="2">
    <source>
        <dbReference type="Proteomes" id="UP000006263"/>
    </source>
</evidence>
<comment type="caution">
    <text evidence="1">The sequence shown here is derived from an EMBL/GenBank/DDBJ whole genome shotgun (WGS) entry which is preliminary data.</text>
</comment>
<gene>
    <name evidence="1" type="ORF">GMES_0809</name>
</gene>
<dbReference type="AlphaFoldDB" id="K6XR54"/>